<proteinExistence type="predicted"/>
<organism evidence="1 2">
    <name type="scientific">Dyadobacter chenhuakuii</name>
    <dbReference type="NCBI Taxonomy" id="2909339"/>
    <lineage>
        <taxon>Bacteria</taxon>
        <taxon>Pseudomonadati</taxon>
        <taxon>Bacteroidota</taxon>
        <taxon>Cytophagia</taxon>
        <taxon>Cytophagales</taxon>
        <taxon>Spirosomataceae</taxon>
        <taxon>Dyadobacter</taxon>
    </lineage>
</organism>
<dbReference type="Proteomes" id="UP001139411">
    <property type="component" value="Unassembled WGS sequence"/>
</dbReference>
<evidence type="ECO:0000313" key="2">
    <source>
        <dbReference type="Proteomes" id="UP001139411"/>
    </source>
</evidence>
<dbReference type="AlphaFoldDB" id="A0A9X1TUN4"/>
<evidence type="ECO:0000313" key="1">
    <source>
        <dbReference type="EMBL" id="MCF2499207.1"/>
    </source>
</evidence>
<name>A0A9X1TUN4_9BACT</name>
<accession>A0A9X1TUN4</accession>
<sequence>MNFKIITLPETETQICLHRDRNEEGEEIVRITAFVTTLTGKEPMLEDVVRFTDAKSACFFVKDFSIESAKGFLGLCLAEERINFLN</sequence>
<dbReference type="EMBL" id="JAKFFV010000007">
    <property type="protein sequence ID" value="MCF2499207.1"/>
    <property type="molecule type" value="Genomic_DNA"/>
</dbReference>
<comment type="caution">
    <text evidence="1">The sequence shown here is derived from an EMBL/GenBank/DDBJ whole genome shotgun (WGS) entry which is preliminary data.</text>
</comment>
<protein>
    <submittedName>
        <fullName evidence="1">Uncharacterized protein</fullName>
    </submittedName>
</protein>
<gene>
    <name evidence="1" type="ORF">L0661_12865</name>
</gene>
<dbReference type="RefSeq" id="WP_235178081.1">
    <property type="nucleotide sequence ID" value="NZ_JAKFFV010000007.1"/>
</dbReference>
<reference evidence="1" key="1">
    <citation type="submission" date="2022-01" db="EMBL/GenBank/DDBJ databases">
        <title>Novel species in genus Dyadobacter.</title>
        <authorList>
            <person name="Ma C."/>
        </authorList>
    </citation>
    <scope>NUCLEOTIDE SEQUENCE</scope>
    <source>
        <strain evidence="1">CY357</strain>
    </source>
</reference>